<proteinExistence type="predicted"/>
<protein>
    <submittedName>
        <fullName evidence="1">Uncharacterized protein</fullName>
    </submittedName>
</protein>
<keyword evidence="2" id="KW-1185">Reference proteome</keyword>
<name>A0A6A6PDN5_9PEZI</name>
<sequence length="385" mass="43215">MNSPGALSAELLGVADHARRIHQAFAQNADDARVRALERLARSLIRLLDHAHSVCLCFATFYPAVSNCKRLLNGCDSFVRTYSQLKDGSVSVISTADGPSTSRGQRRVWLISLRTFHHSCEGRKQELEVESLKLLKFIIITAVTRNVPEYGQGLALPTADNGASSEFSQYIQDLLKLRWQFERERNRAATQRRQPNVDIHAFQLEDVWRKLCELVGLSRTTMPDFSAYEVLESPREAYNGMIINVTSASLHKDWLQEPIPEEGGIEIRGRLSPPSPDDRRAYSVTDRTSISGYATSLTSYAVTSADTAITTPSLRGSVSHSQREPLEPTFSLAEPALEPYPAVMLIDGKQRHKLDWYGVTHEDDVKQCVIRWFCDNESTIIEHIG</sequence>
<dbReference type="AlphaFoldDB" id="A0A6A6PDN5"/>
<dbReference type="EMBL" id="MU001670">
    <property type="protein sequence ID" value="KAF2461879.1"/>
    <property type="molecule type" value="Genomic_DNA"/>
</dbReference>
<dbReference type="Proteomes" id="UP000799766">
    <property type="component" value="Unassembled WGS sequence"/>
</dbReference>
<organism evidence="1 2">
    <name type="scientific">Lineolata rhizophorae</name>
    <dbReference type="NCBI Taxonomy" id="578093"/>
    <lineage>
        <taxon>Eukaryota</taxon>
        <taxon>Fungi</taxon>
        <taxon>Dikarya</taxon>
        <taxon>Ascomycota</taxon>
        <taxon>Pezizomycotina</taxon>
        <taxon>Dothideomycetes</taxon>
        <taxon>Dothideomycetes incertae sedis</taxon>
        <taxon>Lineolatales</taxon>
        <taxon>Lineolataceae</taxon>
        <taxon>Lineolata</taxon>
    </lineage>
</organism>
<accession>A0A6A6PDN5</accession>
<evidence type="ECO:0000313" key="2">
    <source>
        <dbReference type="Proteomes" id="UP000799766"/>
    </source>
</evidence>
<evidence type="ECO:0000313" key="1">
    <source>
        <dbReference type="EMBL" id="KAF2461879.1"/>
    </source>
</evidence>
<dbReference type="OrthoDB" id="3940921at2759"/>
<gene>
    <name evidence="1" type="ORF">BDY21DRAFT_2898</name>
</gene>
<reference evidence="1" key="1">
    <citation type="journal article" date="2020" name="Stud. Mycol.">
        <title>101 Dothideomycetes genomes: a test case for predicting lifestyles and emergence of pathogens.</title>
        <authorList>
            <person name="Haridas S."/>
            <person name="Albert R."/>
            <person name="Binder M."/>
            <person name="Bloem J."/>
            <person name="Labutti K."/>
            <person name="Salamov A."/>
            <person name="Andreopoulos B."/>
            <person name="Baker S."/>
            <person name="Barry K."/>
            <person name="Bills G."/>
            <person name="Bluhm B."/>
            <person name="Cannon C."/>
            <person name="Castanera R."/>
            <person name="Culley D."/>
            <person name="Daum C."/>
            <person name="Ezra D."/>
            <person name="Gonzalez J."/>
            <person name="Henrissat B."/>
            <person name="Kuo A."/>
            <person name="Liang C."/>
            <person name="Lipzen A."/>
            <person name="Lutzoni F."/>
            <person name="Magnuson J."/>
            <person name="Mondo S."/>
            <person name="Nolan M."/>
            <person name="Ohm R."/>
            <person name="Pangilinan J."/>
            <person name="Park H.-J."/>
            <person name="Ramirez L."/>
            <person name="Alfaro M."/>
            <person name="Sun H."/>
            <person name="Tritt A."/>
            <person name="Yoshinaga Y."/>
            <person name="Zwiers L.-H."/>
            <person name="Turgeon B."/>
            <person name="Goodwin S."/>
            <person name="Spatafora J."/>
            <person name="Crous P."/>
            <person name="Grigoriev I."/>
        </authorList>
    </citation>
    <scope>NUCLEOTIDE SEQUENCE</scope>
    <source>
        <strain evidence="1">ATCC 16933</strain>
    </source>
</reference>